<keyword evidence="3" id="KW-1185">Reference proteome</keyword>
<evidence type="ECO:0000256" key="1">
    <source>
        <dbReference type="SAM" id="MobiDB-lite"/>
    </source>
</evidence>
<feature type="compositionally biased region" description="Gly residues" evidence="1">
    <location>
        <begin position="44"/>
        <end position="55"/>
    </location>
</feature>
<gene>
    <name evidence="2" type="ORF">NBEOAGPD_2822</name>
</gene>
<evidence type="ECO:0000313" key="2">
    <source>
        <dbReference type="EMBL" id="GJD79593.1"/>
    </source>
</evidence>
<comment type="caution">
    <text evidence="2">The sequence shown here is derived from an EMBL/GenBank/DDBJ whole genome shotgun (WGS) entry which is preliminary data.</text>
</comment>
<reference evidence="2" key="1">
    <citation type="journal article" date="2016" name="Front. Microbiol.">
        <title>Genome Sequence of the Piezophilic, Mesophilic Sulfate-Reducing Bacterium Desulfovibrio indicus J2T.</title>
        <authorList>
            <person name="Cao J."/>
            <person name="Maignien L."/>
            <person name="Shao Z."/>
            <person name="Alain K."/>
            <person name="Jebbar M."/>
        </authorList>
    </citation>
    <scope>NUCLEOTIDE SEQUENCE</scope>
    <source>
        <strain evidence="2">NBRC 103626</strain>
    </source>
</reference>
<accession>A0AA37MC18</accession>
<feature type="region of interest" description="Disordered" evidence="1">
    <location>
        <begin position="44"/>
        <end position="120"/>
    </location>
</feature>
<name>A0AA37MC18_9HYPH</name>
<dbReference type="AlphaFoldDB" id="A0AA37MC18"/>
<protein>
    <submittedName>
        <fullName evidence="2">Uncharacterized protein</fullName>
    </submittedName>
</protein>
<reference evidence="2" key="2">
    <citation type="submission" date="2021-08" db="EMBL/GenBank/DDBJ databases">
        <authorList>
            <person name="Tani A."/>
            <person name="Ola A."/>
            <person name="Ogura Y."/>
            <person name="Katsura K."/>
            <person name="Hayashi T."/>
        </authorList>
    </citation>
    <scope>NUCLEOTIDE SEQUENCE</scope>
    <source>
        <strain evidence="2">NBRC 103626</strain>
    </source>
</reference>
<sequence>MTFLAFGLGVVMLALGLLGPGLTGRLAVTVTVSVARGVARLAGGSLGGIRGGGAAGEVEDGRRQASRYQQPLDEAGDGGNRSAHEDADGQDEGGQDDAHDACSGVPEADDGHAGQSRSVT</sequence>
<organism evidence="2 3">
    <name type="scientific">Methylobacterium gregans</name>
    <dbReference type="NCBI Taxonomy" id="374424"/>
    <lineage>
        <taxon>Bacteria</taxon>
        <taxon>Pseudomonadati</taxon>
        <taxon>Pseudomonadota</taxon>
        <taxon>Alphaproteobacteria</taxon>
        <taxon>Hyphomicrobiales</taxon>
        <taxon>Methylobacteriaceae</taxon>
        <taxon>Methylobacterium</taxon>
    </lineage>
</organism>
<proteinExistence type="predicted"/>
<evidence type="ECO:0000313" key="3">
    <source>
        <dbReference type="Proteomes" id="UP001055108"/>
    </source>
</evidence>
<dbReference type="EMBL" id="BPQM01000065">
    <property type="protein sequence ID" value="GJD79593.1"/>
    <property type="molecule type" value="Genomic_DNA"/>
</dbReference>
<dbReference type="Proteomes" id="UP001055108">
    <property type="component" value="Unassembled WGS sequence"/>
</dbReference>